<dbReference type="Pfam" id="PF03807">
    <property type="entry name" value="F420_oxidored"/>
    <property type="match status" value="1"/>
</dbReference>
<dbReference type="PANTHER" id="PTHR14239">
    <property type="entry name" value="DUDULIN-RELATED"/>
    <property type="match status" value="1"/>
</dbReference>
<organism evidence="5 6">
    <name type="scientific">Oncorhynchus tshawytscha</name>
    <name type="common">Chinook salmon</name>
    <name type="synonym">Salmo tshawytscha</name>
    <dbReference type="NCBI Taxonomy" id="74940"/>
    <lineage>
        <taxon>Eukaryota</taxon>
        <taxon>Metazoa</taxon>
        <taxon>Chordata</taxon>
        <taxon>Craniata</taxon>
        <taxon>Vertebrata</taxon>
        <taxon>Euteleostomi</taxon>
        <taxon>Actinopterygii</taxon>
        <taxon>Neopterygii</taxon>
        <taxon>Teleostei</taxon>
        <taxon>Protacanthopterygii</taxon>
        <taxon>Salmoniformes</taxon>
        <taxon>Salmonidae</taxon>
        <taxon>Salmoninae</taxon>
        <taxon>Oncorhynchus</taxon>
    </lineage>
</organism>
<feature type="transmembrane region" description="Helical" evidence="3">
    <location>
        <begin position="321"/>
        <end position="339"/>
    </location>
</feature>
<keyword evidence="3" id="KW-0472">Membrane</keyword>
<dbReference type="InterPro" id="IPR051267">
    <property type="entry name" value="STEAP_metalloreductase"/>
</dbReference>
<sequence length="408" mass="45791">RMPKEEMERPLLLGGASPRHLKTSMSDPGTPLVGILGTGDFSRSLATSRNPKHCASVFPAEAEVTTQHQAATQADLVFVALFPEHYSTLAGLREPLVGKTLVDVSTGTKINSDKQSNAEQLANIFPESSVVKSFNVISAWSLQKGPRNGSRQVNRTGKWANSRTCQENIPGRLLSGIQVHPYATAGKSTFYKIPVEVVNVTLPSVASVTLLSWGTKYRRSPNWLDRWLQQRKQLGLCAFLCSALHAVYSLCLPMRRSARYNLLNAAFKQVRKASEDSWVEEEVWRMELYLSTGIWAFSLCSLPTVGNSLNWREFRFVQSRLYYMALLMATLHTLTYGWGRGLDLEQYRFYLPPTFLLVLVLPLAVLLGRLTLSLPCVALRLSRIRRGWQKSRAIRFTLPEDECKGPSQ</sequence>
<feature type="domain" description="Pyrroline-5-carboxylate reductase catalytic N-terminal" evidence="4">
    <location>
        <begin position="45"/>
        <end position="106"/>
    </location>
</feature>
<dbReference type="Ensembl" id="ENSOTST00005015789.2">
    <property type="protein sequence ID" value="ENSOTSP00005014440.1"/>
    <property type="gene ID" value="ENSOTSG00005007293.2"/>
</dbReference>
<dbReference type="InterPro" id="IPR028939">
    <property type="entry name" value="P5C_Rdtase_cat_N"/>
</dbReference>
<reference evidence="5" key="1">
    <citation type="submission" date="2025-08" db="UniProtKB">
        <authorList>
            <consortium name="Ensembl"/>
        </authorList>
    </citation>
    <scope>IDENTIFICATION</scope>
</reference>
<dbReference type="GeneTree" id="ENSGT00390000008042"/>
<keyword evidence="6" id="KW-1185">Reference proteome</keyword>
<evidence type="ECO:0000313" key="5">
    <source>
        <dbReference type="Ensembl" id="ENSOTSP00005014440.1"/>
    </source>
</evidence>
<dbReference type="AlphaFoldDB" id="A0A8C8EMN8"/>
<evidence type="ECO:0000256" key="2">
    <source>
        <dbReference type="SAM" id="MobiDB-lite"/>
    </source>
</evidence>
<dbReference type="GO" id="GO:0015677">
    <property type="term" value="P:copper ion import"/>
    <property type="evidence" value="ECO:0007669"/>
    <property type="project" value="TreeGrafter"/>
</dbReference>
<feature type="transmembrane region" description="Helical" evidence="3">
    <location>
        <begin position="359"/>
        <end position="382"/>
    </location>
</feature>
<dbReference type="InterPro" id="IPR036291">
    <property type="entry name" value="NAD(P)-bd_dom_sf"/>
</dbReference>
<feature type="region of interest" description="Disordered" evidence="2">
    <location>
        <begin position="1"/>
        <end position="29"/>
    </location>
</feature>
<gene>
    <name evidence="5" type="primary">STEAP3</name>
</gene>
<keyword evidence="3" id="KW-0812">Transmembrane</keyword>
<evidence type="ECO:0000256" key="3">
    <source>
        <dbReference type="SAM" id="Phobius"/>
    </source>
</evidence>
<name>A0A8C8EMN8_ONCTS</name>
<dbReference type="PANTHER" id="PTHR14239:SF8">
    <property type="entry name" value="METALLOREDUCTASE STEAP3"/>
    <property type="match status" value="1"/>
</dbReference>
<dbReference type="GO" id="GO:0008823">
    <property type="term" value="F:cupric reductase (NADH) activity"/>
    <property type="evidence" value="ECO:0007669"/>
    <property type="project" value="TreeGrafter"/>
</dbReference>
<dbReference type="GO" id="GO:0052851">
    <property type="term" value="F:ferric-chelate reductase (NADPH) activity"/>
    <property type="evidence" value="ECO:0007669"/>
    <property type="project" value="TreeGrafter"/>
</dbReference>
<dbReference type="GO" id="GO:0005768">
    <property type="term" value="C:endosome"/>
    <property type="evidence" value="ECO:0007669"/>
    <property type="project" value="TreeGrafter"/>
</dbReference>
<proteinExistence type="predicted"/>
<evidence type="ECO:0000259" key="4">
    <source>
        <dbReference type="Pfam" id="PF03807"/>
    </source>
</evidence>
<protein>
    <recommendedName>
        <fullName evidence="4">Pyrroline-5-carboxylate reductase catalytic N-terminal domain-containing protein</fullName>
    </recommendedName>
</protein>
<evidence type="ECO:0000256" key="1">
    <source>
        <dbReference type="ARBA" id="ARBA00023002"/>
    </source>
</evidence>
<keyword evidence="1" id="KW-0560">Oxidoreductase</keyword>
<evidence type="ECO:0000313" key="6">
    <source>
        <dbReference type="Proteomes" id="UP000694402"/>
    </source>
</evidence>
<dbReference type="Proteomes" id="UP000694402">
    <property type="component" value="Unassembled WGS sequence"/>
</dbReference>
<reference evidence="5" key="2">
    <citation type="submission" date="2025-09" db="UniProtKB">
        <authorList>
            <consortium name="Ensembl"/>
        </authorList>
    </citation>
    <scope>IDENTIFICATION</scope>
</reference>
<accession>A0A8C8EMN8</accession>
<keyword evidence="3" id="KW-1133">Transmembrane helix</keyword>
<dbReference type="SUPFAM" id="SSF51735">
    <property type="entry name" value="NAD(P)-binding Rossmann-fold domains"/>
    <property type="match status" value="1"/>
</dbReference>
<dbReference type="GO" id="GO:0005886">
    <property type="term" value="C:plasma membrane"/>
    <property type="evidence" value="ECO:0007669"/>
    <property type="project" value="TreeGrafter"/>
</dbReference>
<dbReference type="Gene3D" id="3.40.50.720">
    <property type="entry name" value="NAD(P)-binding Rossmann-like Domain"/>
    <property type="match status" value="1"/>
</dbReference>